<feature type="active site" description="Proton acceptor" evidence="9">
    <location>
        <position position="274"/>
    </location>
</feature>
<keyword evidence="4 12" id="KW-0863">Zinc-finger</keyword>
<feature type="region of interest" description="Disordered" evidence="13">
    <location>
        <begin position="332"/>
        <end position="519"/>
    </location>
</feature>
<evidence type="ECO:0000256" key="9">
    <source>
        <dbReference type="PIRSR" id="PIRSR604808-1"/>
    </source>
</evidence>
<feature type="binding site" evidence="10">
    <location>
        <position position="164"/>
    </location>
    <ligand>
        <name>Mg(2+)</name>
        <dbReference type="ChEBI" id="CHEBI:18420"/>
        <label>1</label>
    </ligand>
</feature>
<dbReference type="Pfam" id="PF03372">
    <property type="entry name" value="Exo_endo_phos"/>
    <property type="match status" value="1"/>
</dbReference>
<sequence length="558" mass="60814">MKSSRTGLNKGNAVPPSYHAFFSFPVRKSGYSGVGTYVRKTAAVPIKAEEGLCGIIQPKPPLSGEECVSRPEAYPQRVIADERVGVEEAEEEEDVPPELDYKELDSEGRTLVLDFGLFVLINVYCPNDGGTEERGKYKADFHRVLEARVKGLIGEGREVMVVGDLNACAAVIDHCEGQLMVAKGIADGLEGEEGFWGKNAQRWLKGWMVAEDGTGGPMVDIVRRFWPERKGWNTKISARESNYGTRIDYVLITRGLLPWVKAADIQPKIIGSDHCPVYVDLHDEIVDSAGAVIKLQDAMGFKSDPPREPPRIASKFWDEYSGKQRLLQQFFGKQPASSSVSTTPSEPKPIQRSDTVSSGAGTPTTSQTTLNRDNSSMTSSSTPMPTPPLRQPSQRVDSTIASSSTSIKRKLTADTLGRHSSVKKQKQKKVEDNPPGQAKLSSFFAKPKGSSESHNPTFSKQTPGSQSSVPEDPAAAQEVVDVDEDADYRLAMLLSSQESDAPPPPRCGADSTQSKQAWSNLLAPVQPPKCPVHAEPAKELTVMKPGPNKGKKFFICSR</sequence>
<evidence type="ECO:0000256" key="1">
    <source>
        <dbReference type="ARBA" id="ARBA00007092"/>
    </source>
</evidence>
<evidence type="ECO:0000256" key="2">
    <source>
        <dbReference type="ARBA" id="ARBA00013541"/>
    </source>
</evidence>
<keyword evidence="3 10" id="KW-0479">Metal-binding</keyword>
<feature type="binding site" evidence="10">
    <location>
        <position position="274"/>
    </location>
    <ligand>
        <name>Mg(2+)</name>
        <dbReference type="ChEBI" id="CHEBI:18420"/>
        <label>1</label>
    </ligand>
</feature>
<dbReference type="SUPFAM" id="SSF56219">
    <property type="entry name" value="DNase I-like"/>
    <property type="match status" value="1"/>
</dbReference>
<dbReference type="PANTHER" id="PTHR22748">
    <property type="entry name" value="AP ENDONUCLEASE"/>
    <property type="match status" value="1"/>
</dbReference>
<dbReference type="GO" id="GO:0005634">
    <property type="term" value="C:nucleus"/>
    <property type="evidence" value="ECO:0007669"/>
    <property type="project" value="TreeGrafter"/>
</dbReference>
<dbReference type="AlphaFoldDB" id="A0A9P7GJQ8"/>
<evidence type="ECO:0000259" key="14">
    <source>
        <dbReference type="PROSITE" id="PS51999"/>
    </source>
</evidence>
<dbReference type="PROSITE" id="PS51435">
    <property type="entry name" value="AP_NUCLEASE_F1_4"/>
    <property type="match status" value="1"/>
</dbReference>
<feature type="binding site" evidence="10">
    <location>
        <position position="166"/>
    </location>
    <ligand>
        <name>Mg(2+)</name>
        <dbReference type="ChEBI" id="CHEBI:18420"/>
        <label>1</label>
    </ligand>
</feature>
<name>A0A9P7GJQ8_9AGAR</name>
<comment type="caution">
    <text evidence="15">The sequence shown here is derived from an EMBL/GenBank/DDBJ whole genome shotgun (WGS) entry which is preliminary data.</text>
</comment>
<feature type="domain" description="GRF-type" evidence="14">
    <location>
        <begin position="530"/>
        <end position="558"/>
    </location>
</feature>
<evidence type="ECO:0000256" key="8">
    <source>
        <dbReference type="ARBA" id="ARBA00023242"/>
    </source>
</evidence>
<dbReference type="PANTHER" id="PTHR22748:SF4">
    <property type="entry name" value="DNA-(APURINIC OR APYRIMIDINIC SITE) ENDONUCLEASE 2"/>
    <property type="match status" value="1"/>
</dbReference>
<feature type="site" description="Transition state stabilizer" evidence="11">
    <location>
        <position position="166"/>
    </location>
</feature>
<evidence type="ECO:0000256" key="3">
    <source>
        <dbReference type="ARBA" id="ARBA00022723"/>
    </source>
</evidence>
<evidence type="ECO:0000313" key="15">
    <source>
        <dbReference type="EMBL" id="KAG5651323.1"/>
    </source>
</evidence>
<dbReference type="PROSITE" id="PS51999">
    <property type="entry name" value="ZF_GRF"/>
    <property type="match status" value="1"/>
</dbReference>
<reference evidence="15" key="1">
    <citation type="submission" date="2021-02" db="EMBL/GenBank/DDBJ databases">
        <authorList>
            <person name="Nieuwenhuis M."/>
            <person name="Van De Peppel L.J.J."/>
        </authorList>
    </citation>
    <scope>NUCLEOTIDE SEQUENCE</scope>
    <source>
        <strain evidence="15">D49</strain>
    </source>
</reference>
<evidence type="ECO:0000256" key="10">
    <source>
        <dbReference type="PIRSR" id="PIRSR604808-2"/>
    </source>
</evidence>
<feature type="compositionally biased region" description="Polar residues" evidence="13">
    <location>
        <begin position="335"/>
        <end position="345"/>
    </location>
</feature>
<evidence type="ECO:0000256" key="4">
    <source>
        <dbReference type="ARBA" id="ARBA00022771"/>
    </source>
</evidence>
<dbReference type="InterPro" id="IPR036691">
    <property type="entry name" value="Endo/exonu/phosph_ase_sf"/>
</dbReference>
<dbReference type="GO" id="GO:0006284">
    <property type="term" value="P:base-excision repair"/>
    <property type="evidence" value="ECO:0007669"/>
    <property type="project" value="TreeGrafter"/>
</dbReference>
<evidence type="ECO:0000256" key="5">
    <source>
        <dbReference type="ARBA" id="ARBA00022801"/>
    </source>
</evidence>
<proteinExistence type="inferred from homology"/>
<dbReference type="GO" id="GO:0003906">
    <property type="term" value="F:DNA-(apurinic or apyrimidinic site) endonuclease activity"/>
    <property type="evidence" value="ECO:0007669"/>
    <property type="project" value="TreeGrafter"/>
</dbReference>
<keyword evidence="16" id="KW-1185">Reference proteome</keyword>
<keyword evidence="7 10" id="KW-0460">Magnesium</keyword>
<dbReference type="Proteomes" id="UP000717328">
    <property type="component" value="Unassembled WGS sequence"/>
</dbReference>
<dbReference type="InterPro" id="IPR010666">
    <property type="entry name" value="Znf_GRF"/>
</dbReference>
<comment type="cofactor">
    <cofactor evidence="10">
        <name>Mg(2+)</name>
        <dbReference type="ChEBI" id="CHEBI:18420"/>
    </cofactor>
    <cofactor evidence="10">
        <name>Mn(2+)</name>
        <dbReference type="ChEBI" id="CHEBI:29035"/>
    </cofactor>
    <text evidence="10">Probably binds two magnesium or manganese ions per subunit.</text>
</comment>
<feature type="compositionally biased region" description="Polar residues" evidence="13">
    <location>
        <begin position="450"/>
        <end position="469"/>
    </location>
</feature>
<feature type="site" description="Important for catalytic activity" evidence="11">
    <location>
        <position position="248"/>
    </location>
</feature>
<organism evidence="15 16">
    <name type="scientific">Sphagnurus paluster</name>
    <dbReference type="NCBI Taxonomy" id="117069"/>
    <lineage>
        <taxon>Eukaryota</taxon>
        <taxon>Fungi</taxon>
        <taxon>Dikarya</taxon>
        <taxon>Basidiomycota</taxon>
        <taxon>Agaricomycotina</taxon>
        <taxon>Agaricomycetes</taxon>
        <taxon>Agaricomycetidae</taxon>
        <taxon>Agaricales</taxon>
        <taxon>Tricholomatineae</taxon>
        <taxon>Lyophyllaceae</taxon>
        <taxon>Sphagnurus</taxon>
    </lineage>
</organism>
<feature type="compositionally biased region" description="Polar residues" evidence="13">
    <location>
        <begin position="352"/>
        <end position="374"/>
    </location>
</feature>
<dbReference type="GO" id="GO:0008270">
    <property type="term" value="F:zinc ion binding"/>
    <property type="evidence" value="ECO:0007669"/>
    <property type="project" value="UniProtKB-KW"/>
</dbReference>
<accession>A0A9P7GJQ8</accession>
<keyword evidence="10" id="KW-0464">Manganese</keyword>
<dbReference type="GO" id="GO:0008311">
    <property type="term" value="F:double-stranded DNA 3'-5' DNA exonuclease activity"/>
    <property type="evidence" value="ECO:0007669"/>
    <property type="project" value="TreeGrafter"/>
</dbReference>
<comment type="similarity">
    <text evidence="1">Belongs to the DNA repair enzymes AP/ExoA family.</text>
</comment>
<evidence type="ECO:0000313" key="16">
    <source>
        <dbReference type="Proteomes" id="UP000717328"/>
    </source>
</evidence>
<keyword evidence="5" id="KW-0378">Hydrolase</keyword>
<dbReference type="GO" id="GO:0008081">
    <property type="term" value="F:phosphoric diester hydrolase activity"/>
    <property type="evidence" value="ECO:0007669"/>
    <property type="project" value="TreeGrafter"/>
</dbReference>
<dbReference type="Gene3D" id="3.60.10.10">
    <property type="entry name" value="Endonuclease/exonuclease/phosphatase"/>
    <property type="match status" value="1"/>
</dbReference>
<feature type="site" description="Interaction with DNA substrate" evidence="11">
    <location>
        <position position="274"/>
    </location>
</feature>
<feature type="active site" description="Proton donor/acceptor" evidence="9">
    <location>
        <position position="164"/>
    </location>
</feature>
<evidence type="ECO:0000256" key="12">
    <source>
        <dbReference type="PROSITE-ProRule" id="PRU01343"/>
    </source>
</evidence>
<gene>
    <name evidence="15" type="ORF">H0H81_009096</name>
</gene>
<evidence type="ECO:0000256" key="6">
    <source>
        <dbReference type="ARBA" id="ARBA00022833"/>
    </source>
</evidence>
<feature type="compositionally biased region" description="Polar residues" evidence="13">
    <location>
        <begin position="510"/>
        <end position="519"/>
    </location>
</feature>
<dbReference type="EMBL" id="JABCKI010000261">
    <property type="protein sequence ID" value="KAG5651323.1"/>
    <property type="molecule type" value="Genomic_DNA"/>
</dbReference>
<dbReference type="OrthoDB" id="391817at2759"/>
<feature type="active site" evidence="9">
    <location>
        <position position="124"/>
    </location>
</feature>
<reference evidence="15" key="2">
    <citation type="submission" date="2021-10" db="EMBL/GenBank/DDBJ databases">
        <title>Phylogenomics reveals ancestral predisposition of the termite-cultivated fungus Termitomyces towards a domesticated lifestyle.</title>
        <authorList>
            <person name="Auxier B."/>
            <person name="Grum-Grzhimaylo A."/>
            <person name="Cardenas M.E."/>
            <person name="Lodge J.D."/>
            <person name="Laessoe T."/>
            <person name="Pedersen O."/>
            <person name="Smith M.E."/>
            <person name="Kuyper T.W."/>
            <person name="Franco-Molano E.A."/>
            <person name="Baroni T.J."/>
            <person name="Aanen D.K."/>
        </authorList>
    </citation>
    <scope>NUCLEOTIDE SEQUENCE</scope>
    <source>
        <strain evidence="15">D49</strain>
    </source>
</reference>
<feature type="compositionally biased region" description="Polar residues" evidence="13">
    <location>
        <begin position="391"/>
        <end position="406"/>
    </location>
</feature>
<dbReference type="InterPro" id="IPR005135">
    <property type="entry name" value="Endo/exonuclease/phosphatase"/>
</dbReference>
<feature type="binding site" evidence="10">
    <location>
        <position position="273"/>
    </location>
    <ligand>
        <name>Mg(2+)</name>
        <dbReference type="ChEBI" id="CHEBI:18420"/>
        <label>1</label>
    </ligand>
</feature>
<evidence type="ECO:0000256" key="11">
    <source>
        <dbReference type="PIRSR" id="PIRSR604808-3"/>
    </source>
</evidence>
<evidence type="ECO:0000256" key="13">
    <source>
        <dbReference type="SAM" id="MobiDB-lite"/>
    </source>
</evidence>
<keyword evidence="6" id="KW-0862">Zinc</keyword>
<protein>
    <recommendedName>
        <fullName evidence="2">DNA-(apurinic or apyrimidinic site) endonuclease 2</fullName>
    </recommendedName>
</protein>
<dbReference type="InterPro" id="IPR004808">
    <property type="entry name" value="AP_endonuc_1"/>
</dbReference>
<keyword evidence="8" id="KW-0539">Nucleus</keyword>
<evidence type="ECO:0000256" key="7">
    <source>
        <dbReference type="ARBA" id="ARBA00022842"/>
    </source>
</evidence>